<dbReference type="eggNOG" id="COG1564">
    <property type="taxonomic scope" value="Bacteria"/>
</dbReference>
<dbReference type="Gene3D" id="3.40.50.10240">
    <property type="entry name" value="Thiamin pyrophosphokinase, catalytic domain"/>
    <property type="match status" value="1"/>
</dbReference>
<dbReference type="GO" id="GO:0004788">
    <property type="term" value="F:thiamine diphosphokinase activity"/>
    <property type="evidence" value="ECO:0007669"/>
    <property type="project" value="UniProtKB-UniRule"/>
</dbReference>
<dbReference type="EMBL" id="AZGI01000001">
    <property type="protein sequence ID" value="KRM41267.1"/>
    <property type="molecule type" value="Genomic_DNA"/>
</dbReference>
<evidence type="ECO:0000313" key="7">
    <source>
        <dbReference type="EMBL" id="KRM41267.1"/>
    </source>
</evidence>
<dbReference type="GO" id="GO:0006772">
    <property type="term" value="P:thiamine metabolic process"/>
    <property type="evidence" value="ECO:0007669"/>
    <property type="project" value="UniProtKB-UniRule"/>
</dbReference>
<evidence type="ECO:0000313" key="8">
    <source>
        <dbReference type="Proteomes" id="UP000051223"/>
    </source>
</evidence>
<dbReference type="InterPro" id="IPR007371">
    <property type="entry name" value="TPK_catalytic"/>
</dbReference>
<keyword evidence="4" id="KW-0067">ATP-binding</keyword>
<organism evidence="7 8">
    <name type="scientific">Lactobacillus hamsteri DSM 5661 = JCM 6256</name>
    <dbReference type="NCBI Taxonomy" id="1423754"/>
    <lineage>
        <taxon>Bacteria</taxon>
        <taxon>Bacillati</taxon>
        <taxon>Bacillota</taxon>
        <taxon>Bacilli</taxon>
        <taxon>Lactobacillales</taxon>
        <taxon>Lactobacillaceae</taxon>
        <taxon>Lactobacillus</taxon>
    </lineage>
</organism>
<dbReference type="GO" id="GO:0030975">
    <property type="term" value="F:thiamine binding"/>
    <property type="evidence" value="ECO:0007669"/>
    <property type="project" value="InterPro"/>
</dbReference>
<dbReference type="GO" id="GO:0005524">
    <property type="term" value="F:ATP binding"/>
    <property type="evidence" value="ECO:0007669"/>
    <property type="project" value="UniProtKB-KW"/>
</dbReference>
<dbReference type="InterPro" id="IPR053149">
    <property type="entry name" value="TPK"/>
</dbReference>
<dbReference type="EC" id="2.7.6.2" evidence="5"/>
<dbReference type="PANTHER" id="PTHR41299">
    <property type="entry name" value="THIAMINE PYROPHOSPHOKINASE"/>
    <property type="match status" value="1"/>
</dbReference>
<dbReference type="NCBIfam" id="TIGR01378">
    <property type="entry name" value="thi_PPkinase"/>
    <property type="match status" value="1"/>
</dbReference>
<dbReference type="GO" id="GO:0016301">
    <property type="term" value="F:kinase activity"/>
    <property type="evidence" value="ECO:0007669"/>
    <property type="project" value="UniProtKB-KW"/>
</dbReference>
<dbReference type="CDD" id="cd07995">
    <property type="entry name" value="TPK"/>
    <property type="match status" value="1"/>
</dbReference>
<evidence type="ECO:0000256" key="2">
    <source>
        <dbReference type="ARBA" id="ARBA00022741"/>
    </source>
</evidence>
<sequence>MKAYALLGGPRQLWPKNIKEILTAAQKNGDLIIGVDRGSFLLEELNIIPDLAIGDFDSLKPSELAKIEVTVKDIRYSNPIKDLTDSELMIQTAFKDYHVADLTLLGATGGRIDHFLVNLFMILNPDIRKFADQITLIDCQNKIKFFGAGEYKVQKEEGYPYFGVASLEEVKNLNILGSRYLLEKFSSLYPRIFSSNEFLPNTHSFDLKLDSGLVAVIFSKDIDRFYNI</sequence>
<keyword evidence="8" id="KW-1185">Reference proteome</keyword>
<dbReference type="STRING" id="1423754.FC39_GL001075"/>
<dbReference type="Pfam" id="PF04263">
    <property type="entry name" value="TPK_catalytic"/>
    <property type="match status" value="1"/>
</dbReference>
<evidence type="ECO:0000256" key="3">
    <source>
        <dbReference type="ARBA" id="ARBA00022777"/>
    </source>
</evidence>
<evidence type="ECO:0000256" key="1">
    <source>
        <dbReference type="ARBA" id="ARBA00022679"/>
    </source>
</evidence>
<proteinExistence type="predicted"/>
<accession>A0A0R1YPU3</accession>
<dbReference type="OrthoDB" id="9804377at2"/>
<keyword evidence="3" id="KW-0418">Kinase</keyword>
<name>A0A0R1YPU3_9LACO</name>
<dbReference type="SUPFAM" id="SSF63999">
    <property type="entry name" value="Thiamin pyrophosphokinase, catalytic domain"/>
    <property type="match status" value="1"/>
</dbReference>
<protein>
    <recommendedName>
        <fullName evidence="5">Thiamine diphosphokinase</fullName>
        <ecNumber evidence="5">2.7.6.2</ecNumber>
    </recommendedName>
</protein>
<reference evidence="7 8" key="1">
    <citation type="journal article" date="2015" name="Genome Announc.">
        <title>Expanding the biotechnology potential of lactobacilli through comparative genomics of 213 strains and associated genera.</title>
        <authorList>
            <person name="Sun Z."/>
            <person name="Harris H.M."/>
            <person name="McCann A."/>
            <person name="Guo C."/>
            <person name="Argimon S."/>
            <person name="Zhang W."/>
            <person name="Yang X."/>
            <person name="Jeffery I.B."/>
            <person name="Cooney J.C."/>
            <person name="Kagawa T.F."/>
            <person name="Liu W."/>
            <person name="Song Y."/>
            <person name="Salvetti E."/>
            <person name="Wrobel A."/>
            <person name="Rasinkangas P."/>
            <person name="Parkhill J."/>
            <person name="Rea M.C."/>
            <person name="O'Sullivan O."/>
            <person name="Ritari J."/>
            <person name="Douillard F.P."/>
            <person name="Paul Ross R."/>
            <person name="Yang R."/>
            <person name="Briner A.E."/>
            <person name="Felis G.E."/>
            <person name="de Vos W.M."/>
            <person name="Barrangou R."/>
            <person name="Klaenhammer T.R."/>
            <person name="Caufield P.W."/>
            <person name="Cui Y."/>
            <person name="Zhang H."/>
            <person name="O'Toole P.W."/>
        </authorList>
    </citation>
    <scope>NUCLEOTIDE SEQUENCE [LARGE SCALE GENOMIC DNA]</scope>
    <source>
        <strain evidence="7 8">DSM 5661</strain>
    </source>
</reference>
<dbReference type="AlphaFoldDB" id="A0A0R1YPU3"/>
<dbReference type="Pfam" id="PF04265">
    <property type="entry name" value="TPK_B1_binding"/>
    <property type="match status" value="1"/>
</dbReference>
<dbReference type="Proteomes" id="UP000051223">
    <property type="component" value="Unassembled WGS sequence"/>
</dbReference>
<dbReference type="SMART" id="SM00983">
    <property type="entry name" value="TPK_B1_binding"/>
    <property type="match status" value="1"/>
</dbReference>
<evidence type="ECO:0000256" key="4">
    <source>
        <dbReference type="ARBA" id="ARBA00022840"/>
    </source>
</evidence>
<dbReference type="InterPro" id="IPR036759">
    <property type="entry name" value="TPK_catalytic_sf"/>
</dbReference>
<keyword evidence="1" id="KW-0808">Transferase</keyword>
<feature type="domain" description="Thiamin pyrophosphokinase thiamin-binding" evidence="6">
    <location>
        <begin position="149"/>
        <end position="215"/>
    </location>
</feature>
<evidence type="ECO:0000259" key="6">
    <source>
        <dbReference type="SMART" id="SM00983"/>
    </source>
</evidence>
<evidence type="ECO:0000256" key="5">
    <source>
        <dbReference type="NCBIfam" id="TIGR01378"/>
    </source>
</evidence>
<dbReference type="GO" id="GO:0009229">
    <property type="term" value="P:thiamine diphosphate biosynthetic process"/>
    <property type="evidence" value="ECO:0007669"/>
    <property type="project" value="InterPro"/>
</dbReference>
<dbReference type="PANTHER" id="PTHR41299:SF1">
    <property type="entry name" value="THIAMINE PYROPHOSPHOKINASE"/>
    <property type="match status" value="1"/>
</dbReference>
<dbReference type="RefSeq" id="WP_025080279.1">
    <property type="nucleotide sequence ID" value="NZ_AZGI01000001.1"/>
</dbReference>
<gene>
    <name evidence="7" type="ORF">FC39_GL001075</name>
</gene>
<dbReference type="InterPro" id="IPR006282">
    <property type="entry name" value="Thi_PPkinase"/>
</dbReference>
<keyword evidence="2" id="KW-0547">Nucleotide-binding</keyword>
<comment type="caution">
    <text evidence="7">The sequence shown here is derived from an EMBL/GenBank/DDBJ whole genome shotgun (WGS) entry which is preliminary data.</text>
</comment>
<dbReference type="InterPro" id="IPR007373">
    <property type="entry name" value="Thiamin_PyroPKinase_B1-bd"/>
</dbReference>
<dbReference type="PATRIC" id="fig|1423754.3.peg.1106"/>